<keyword evidence="1" id="KW-0732">Signal</keyword>
<dbReference type="GO" id="GO:0009279">
    <property type="term" value="C:cell outer membrane"/>
    <property type="evidence" value="ECO:0007669"/>
    <property type="project" value="UniProtKB-UniRule"/>
</dbReference>
<protein>
    <recommendedName>
        <fullName evidence="6">LPS-assembly lipoprotein LptE</fullName>
    </recommendedName>
</protein>
<name>A0A2A5W860_9GAMM</name>
<gene>
    <name evidence="6" type="primary">lptE</name>
    <name evidence="7" type="ORF">CNF02_11270</name>
</gene>
<evidence type="ECO:0000256" key="2">
    <source>
        <dbReference type="ARBA" id="ARBA00023136"/>
    </source>
</evidence>
<dbReference type="Pfam" id="PF04390">
    <property type="entry name" value="LptE"/>
    <property type="match status" value="1"/>
</dbReference>
<accession>A0A2A5W860</accession>
<dbReference type="GO" id="GO:0043165">
    <property type="term" value="P:Gram-negative-bacterium-type cell outer membrane assembly"/>
    <property type="evidence" value="ECO:0007669"/>
    <property type="project" value="UniProtKB-UniRule"/>
</dbReference>
<keyword evidence="2 6" id="KW-0472">Membrane</keyword>
<dbReference type="PANTHER" id="PTHR38098">
    <property type="entry name" value="LPS-ASSEMBLY LIPOPROTEIN LPTE"/>
    <property type="match status" value="1"/>
</dbReference>
<dbReference type="AlphaFoldDB" id="A0A2A5W860"/>
<evidence type="ECO:0000256" key="4">
    <source>
        <dbReference type="ARBA" id="ARBA00023237"/>
    </source>
</evidence>
<keyword evidence="3" id="KW-0564">Palmitate</keyword>
<dbReference type="InterPro" id="IPR007485">
    <property type="entry name" value="LPS_assembly_LptE"/>
</dbReference>
<comment type="subunit">
    <text evidence="6">Component of the lipopolysaccharide transport and assembly complex. Interacts with LptD.</text>
</comment>
<keyword evidence="4 6" id="KW-0998">Cell outer membrane</keyword>
<dbReference type="Gene3D" id="3.30.160.150">
    <property type="entry name" value="Lipoprotein like domain"/>
    <property type="match status" value="1"/>
</dbReference>
<evidence type="ECO:0000313" key="7">
    <source>
        <dbReference type="EMBL" id="PDH32660.1"/>
    </source>
</evidence>
<dbReference type="EMBL" id="NTJZ01000014">
    <property type="protein sequence ID" value="PDH32660.1"/>
    <property type="molecule type" value="Genomic_DNA"/>
</dbReference>
<proteinExistence type="inferred from homology"/>
<dbReference type="GO" id="GO:0015920">
    <property type="term" value="P:lipopolysaccharide transport"/>
    <property type="evidence" value="ECO:0007669"/>
    <property type="project" value="TreeGrafter"/>
</dbReference>
<evidence type="ECO:0000256" key="5">
    <source>
        <dbReference type="ARBA" id="ARBA00023288"/>
    </source>
</evidence>
<dbReference type="GO" id="GO:1990351">
    <property type="term" value="C:transporter complex"/>
    <property type="evidence" value="ECO:0007669"/>
    <property type="project" value="TreeGrafter"/>
</dbReference>
<keyword evidence="5" id="KW-0449">Lipoprotein</keyword>
<dbReference type="HAMAP" id="MF_01186">
    <property type="entry name" value="LPS_assembly_LptE"/>
    <property type="match status" value="1"/>
</dbReference>
<dbReference type="PANTHER" id="PTHR38098:SF1">
    <property type="entry name" value="LPS-ASSEMBLY LIPOPROTEIN LPTE"/>
    <property type="match status" value="1"/>
</dbReference>
<evidence type="ECO:0000256" key="3">
    <source>
        <dbReference type="ARBA" id="ARBA00023139"/>
    </source>
</evidence>
<comment type="similarity">
    <text evidence="6">Belongs to the LptE lipoprotein family.</text>
</comment>
<comment type="function">
    <text evidence="6">Together with LptD, is involved in the assembly of lipopolysaccharide (LPS) at the surface of the outer membrane. Required for the proper assembly of LptD. Binds LPS and may serve as the LPS recognition site at the outer membrane.</text>
</comment>
<reference evidence="7 8" key="1">
    <citation type="submission" date="2017-08" db="EMBL/GenBank/DDBJ databases">
        <title>Fine stratification of microbial communities through a metagenomic profile of the photic zone.</title>
        <authorList>
            <person name="Haro-Moreno J.M."/>
            <person name="Lopez-Perez M."/>
            <person name="De La Torre J."/>
            <person name="Picazo A."/>
            <person name="Camacho A."/>
            <person name="Rodriguez-Valera F."/>
        </authorList>
    </citation>
    <scope>NUCLEOTIDE SEQUENCE [LARGE SCALE GENOMIC DNA]</scope>
    <source>
        <strain evidence="7">MED-G28</strain>
    </source>
</reference>
<sequence>MKRILTSCGLIIISLSLVTCGFSLRGNELINSRFNNLQLSLSQPNSEFSRMLRRSLDAAEVSTEVISTSGEMGLASSIPVLTIGDEQVSNRPVTINARARAAQYEMRLSITIALGQADEMLIEPETLFIDRTYFEDIENLTGNREEVEIIATEMRRELVNQLIRRLEAADN</sequence>
<evidence type="ECO:0000256" key="6">
    <source>
        <dbReference type="HAMAP-Rule" id="MF_01186"/>
    </source>
</evidence>
<comment type="caution">
    <text evidence="7">The sequence shown here is derived from an EMBL/GenBank/DDBJ whole genome shotgun (WGS) entry which is preliminary data.</text>
</comment>
<evidence type="ECO:0000313" key="8">
    <source>
        <dbReference type="Proteomes" id="UP000219329"/>
    </source>
</evidence>
<dbReference type="Proteomes" id="UP000219329">
    <property type="component" value="Unassembled WGS sequence"/>
</dbReference>
<dbReference type="GO" id="GO:0001530">
    <property type="term" value="F:lipopolysaccharide binding"/>
    <property type="evidence" value="ECO:0007669"/>
    <property type="project" value="TreeGrafter"/>
</dbReference>
<organism evidence="7 8">
    <name type="scientific">OM182 bacterium MED-G28</name>
    <dbReference type="NCBI Taxonomy" id="1986256"/>
    <lineage>
        <taxon>Bacteria</taxon>
        <taxon>Pseudomonadati</taxon>
        <taxon>Pseudomonadota</taxon>
        <taxon>Gammaproteobacteria</taxon>
        <taxon>OMG group</taxon>
        <taxon>OM182 clade</taxon>
    </lineage>
</organism>
<evidence type="ECO:0000256" key="1">
    <source>
        <dbReference type="ARBA" id="ARBA00022729"/>
    </source>
</evidence>